<proteinExistence type="predicted"/>
<evidence type="ECO:0000313" key="2">
    <source>
        <dbReference type="Proteomes" id="UP001305414"/>
    </source>
</evidence>
<comment type="caution">
    <text evidence="1">The sequence shown here is derived from an EMBL/GenBank/DDBJ whole genome shotgun (WGS) entry which is preliminary data.</text>
</comment>
<dbReference type="Proteomes" id="UP001305414">
    <property type="component" value="Unassembled WGS sequence"/>
</dbReference>
<dbReference type="AlphaFoldDB" id="A0AAN7UBT3"/>
<name>A0AAN7UBT3_9PEZI</name>
<accession>A0AAN7UBT3</accession>
<reference evidence="1 2" key="1">
    <citation type="submission" date="2023-10" db="EMBL/GenBank/DDBJ databases">
        <title>Draft genome sequence of Xylaria bambusicola isolate GMP-LS, the root and basal stem rot pathogen of sugarcane in Indonesia.</title>
        <authorList>
            <person name="Selvaraj P."/>
            <person name="Muralishankar V."/>
            <person name="Muruganantham S."/>
            <person name="Sp S."/>
            <person name="Haryani S."/>
            <person name="Lau K.J.X."/>
            <person name="Naqvi N.I."/>
        </authorList>
    </citation>
    <scope>NUCLEOTIDE SEQUENCE [LARGE SCALE GENOMIC DNA]</scope>
    <source>
        <strain evidence="1">GMP-LS</strain>
    </source>
</reference>
<gene>
    <name evidence="1" type="ORF">RRF57_005205</name>
</gene>
<evidence type="ECO:0000313" key="1">
    <source>
        <dbReference type="EMBL" id="KAK5629490.1"/>
    </source>
</evidence>
<organism evidence="1 2">
    <name type="scientific">Xylaria bambusicola</name>
    <dbReference type="NCBI Taxonomy" id="326684"/>
    <lineage>
        <taxon>Eukaryota</taxon>
        <taxon>Fungi</taxon>
        <taxon>Dikarya</taxon>
        <taxon>Ascomycota</taxon>
        <taxon>Pezizomycotina</taxon>
        <taxon>Sordariomycetes</taxon>
        <taxon>Xylariomycetidae</taxon>
        <taxon>Xylariales</taxon>
        <taxon>Xylariaceae</taxon>
        <taxon>Xylaria</taxon>
    </lineage>
</organism>
<dbReference type="EMBL" id="JAWHQM010000011">
    <property type="protein sequence ID" value="KAK5629490.1"/>
    <property type="molecule type" value="Genomic_DNA"/>
</dbReference>
<keyword evidence="2" id="KW-1185">Reference proteome</keyword>
<protein>
    <submittedName>
        <fullName evidence="1">Uncharacterized protein</fullName>
    </submittedName>
</protein>
<sequence>MPVVASDGKRAVGLAAPVVVQRLAVVHETDHQQDRPYSTVVVLSSPRLLTGEHLQRYRGHRSYAPWSSLVSPELDK</sequence>